<keyword evidence="2" id="KW-1185">Reference proteome</keyword>
<reference evidence="1" key="1">
    <citation type="journal article" date="2023" name="bioRxiv">
        <title>Improved chromosome-level genome assembly for marigold (Tagetes erecta).</title>
        <authorList>
            <person name="Jiang F."/>
            <person name="Yuan L."/>
            <person name="Wang S."/>
            <person name="Wang H."/>
            <person name="Xu D."/>
            <person name="Wang A."/>
            <person name="Fan W."/>
        </authorList>
    </citation>
    <scope>NUCLEOTIDE SEQUENCE</scope>
    <source>
        <strain evidence="1">WSJ</strain>
        <tissue evidence="1">Leaf</tissue>
    </source>
</reference>
<name>A0AAD8JTM7_TARER</name>
<organism evidence="1 2">
    <name type="scientific">Tagetes erecta</name>
    <name type="common">African marigold</name>
    <dbReference type="NCBI Taxonomy" id="13708"/>
    <lineage>
        <taxon>Eukaryota</taxon>
        <taxon>Viridiplantae</taxon>
        <taxon>Streptophyta</taxon>
        <taxon>Embryophyta</taxon>
        <taxon>Tracheophyta</taxon>
        <taxon>Spermatophyta</taxon>
        <taxon>Magnoliopsida</taxon>
        <taxon>eudicotyledons</taxon>
        <taxon>Gunneridae</taxon>
        <taxon>Pentapetalae</taxon>
        <taxon>asterids</taxon>
        <taxon>campanulids</taxon>
        <taxon>Asterales</taxon>
        <taxon>Asteraceae</taxon>
        <taxon>Asteroideae</taxon>
        <taxon>Heliantheae alliance</taxon>
        <taxon>Tageteae</taxon>
        <taxon>Tagetes</taxon>
    </lineage>
</organism>
<protein>
    <submittedName>
        <fullName evidence="1">Uncharacterized protein</fullName>
    </submittedName>
</protein>
<gene>
    <name evidence="1" type="ORF">QVD17_36944</name>
</gene>
<evidence type="ECO:0000313" key="1">
    <source>
        <dbReference type="EMBL" id="KAK1410407.1"/>
    </source>
</evidence>
<sequence>MVKPPNVSVYLQFNPFQLTISSKTHKRRLFGFCALCSVLRSFNQFSSLSFVDTINFAFNFGFYRSVSSF</sequence>
<dbReference type="Proteomes" id="UP001229421">
    <property type="component" value="Unassembled WGS sequence"/>
</dbReference>
<dbReference type="AlphaFoldDB" id="A0AAD8JTM7"/>
<accession>A0AAD8JTM7</accession>
<proteinExistence type="predicted"/>
<comment type="caution">
    <text evidence="1">The sequence shown here is derived from an EMBL/GenBank/DDBJ whole genome shotgun (WGS) entry which is preliminary data.</text>
</comment>
<evidence type="ECO:0000313" key="2">
    <source>
        <dbReference type="Proteomes" id="UP001229421"/>
    </source>
</evidence>
<dbReference type="EMBL" id="JAUHHV010000010">
    <property type="protein sequence ID" value="KAK1410407.1"/>
    <property type="molecule type" value="Genomic_DNA"/>
</dbReference>